<dbReference type="GO" id="GO:0070403">
    <property type="term" value="F:NAD+ binding"/>
    <property type="evidence" value="ECO:0007669"/>
    <property type="project" value="InterPro"/>
</dbReference>
<dbReference type="KEGG" id="sfu:Sfum_3583"/>
<evidence type="ECO:0000256" key="2">
    <source>
        <dbReference type="PIRSR" id="PIRSR000105-1"/>
    </source>
</evidence>
<dbReference type="PANTHER" id="PTHR48075:SF5">
    <property type="entry name" value="3-HYDROXYBUTYRYL-COA DEHYDROGENASE"/>
    <property type="match status" value="1"/>
</dbReference>
<evidence type="ECO:0000259" key="3">
    <source>
        <dbReference type="Pfam" id="PF00725"/>
    </source>
</evidence>
<dbReference type="FunCoup" id="A0LPA1">
    <property type="interactions" value="298"/>
</dbReference>
<dbReference type="PANTHER" id="PTHR48075">
    <property type="entry name" value="3-HYDROXYACYL-COA DEHYDROGENASE FAMILY PROTEIN"/>
    <property type="match status" value="1"/>
</dbReference>
<feature type="domain" description="3-hydroxyacyl-CoA dehydrogenase C-terminal" evidence="3">
    <location>
        <begin position="189"/>
        <end position="283"/>
    </location>
</feature>
<dbReference type="STRING" id="335543.Sfum_3583"/>
<dbReference type="SUPFAM" id="SSF48179">
    <property type="entry name" value="6-phosphogluconate dehydrogenase C-terminal domain-like"/>
    <property type="match status" value="1"/>
</dbReference>
<dbReference type="InterPro" id="IPR013328">
    <property type="entry name" value="6PGD_dom2"/>
</dbReference>
<dbReference type="InterPro" id="IPR036291">
    <property type="entry name" value="NAD(P)-bd_dom_sf"/>
</dbReference>
<dbReference type="FunFam" id="3.40.50.720:FF:000009">
    <property type="entry name" value="Fatty oxidation complex, alpha subunit"/>
    <property type="match status" value="1"/>
</dbReference>
<feature type="domain" description="3-hydroxyacyl-CoA dehydrogenase NAD binding" evidence="4">
    <location>
        <begin position="6"/>
        <end position="183"/>
    </location>
</feature>
<protein>
    <submittedName>
        <fullName evidence="5">3-hydroxyacyl-CoA dehydrogenase</fullName>
        <ecNumber evidence="5">1.1.1.35</ecNumber>
    </submittedName>
</protein>
<feature type="site" description="Important for catalytic activity" evidence="2">
    <location>
        <position position="140"/>
    </location>
</feature>
<dbReference type="Proteomes" id="UP000001784">
    <property type="component" value="Chromosome"/>
</dbReference>
<dbReference type="EMBL" id="CP000478">
    <property type="protein sequence ID" value="ABK19253.1"/>
    <property type="molecule type" value="Genomic_DNA"/>
</dbReference>
<organism evidence="5 6">
    <name type="scientific">Syntrophobacter fumaroxidans (strain DSM 10017 / MPOB)</name>
    <dbReference type="NCBI Taxonomy" id="335543"/>
    <lineage>
        <taxon>Bacteria</taxon>
        <taxon>Pseudomonadati</taxon>
        <taxon>Thermodesulfobacteriota</taxon>
        <taxon>Syntrophobacteria</taxon>
        <taxon>Syntrophobacterales</taxon>
        <taxon>Syntrophobacteraceae</taxon>
        <taxon>Syntrophobacter</taxon>
    </lineage>
</organism>
<evidence type="ECO:0000313" key="6">
    <source>
        <dbReference type="Proteomes" id="UP000001784"/>
    </source>
</evidence>
<dbReference type="Gene3D" id="3.40.50.720">
    <property type="entry name" value="NAD(P)-binding Rossmann-like Domain"/>
    <property type="match status" value="1"/>
</dbReference>
<dbReference type="GO" id="GO:0003857">
    <property type="term" value="F:(3S)-3-hydroxyacyl-CoA dehydrogenase (NAD+) activity"/>
    <property type="evidence" value="ECO:0007669"/>
    <property type="project" value="UniProtKB-EC"/>
</dbReference>
<dbReference type="InterPro" id="IPR006108">
    <property type="entry name" value="3HC_DH_C"/>
</dbReference>
<accession>A0LPA1</accession>
<dbReference type="AlphaFoldDB" id="A0LPA1"/>
<dbReference type="Pfam" id="PF00725">
    <property type="entry name" value="3HCDH"/>
    <property type="match status" value="1"/>
</dbReference>
<dbReference type="PIRSF" id="PIRSF000105">
    <property type="entry name" value="HCDH"/>
    <property type="match status" value="1"/>
</dbReference>
<dbReference type="Pfam" id="PF02737">
    <property type="entry name" value="3HCDH_N"/>
    <property type="match status" value="1"/>
</dbReference>
<dbReference type="InParanoid" id="A0LPA1"/>
<dbReference type="InterPro" id="IPR022694">
    <property type="entry name" value="3-OHacyl-CoA_DH"/>
</dbReference>
<dbReference type="GO" id="GO:0006631">
    <property type="term" value="P:fatty acid metabolic process"/>
    <property type="evidence" value="ECO:0007669"/>
    <property type="project" value="InterPro"/>
</dbReference>
<dbReference type="SUPFAM" id="SSF51735">
    <property type="entry name" value="NAD(P)-binding Rossmann-fold domains"/>
    <property type="match status" value="1"/>
</dbReference>
<keyword evidence="1 5" id="KW-0560">Oxidoreductase</keyword>
<dbReference type="EC" id="1.1.1.35" evidence="5"/>
<name>A0LPA1_SYNFM</name>
<dbReference type="HOGENOM" id="CLU_009834_2_0_7"/>
<sequence>MARNGVLVVGAGNMGAGIAQLCAQQGFEVVIADISLELSDKAKARIEKGLRKRVEQGKLDAAQKDAILSRIQTAGDLGPAAVCRFVIESVIEDIAIKRKVFAELDNLSPPETILATNTTSLSISAMAEATRRPERVVQMHFFNPPVIMKLVEIMPGKKTSRETVEAAAEFARQLGKDPVVCKNEAPAGIVSRVLGQLLNEATWLVASGVADPQDIDKAMKLGANHPMGPLELIDLIGLDVHRAKMQTLSAFLNDPRYRHPDLLDRMIAEGRLGKKVGKGFYTYEEGK</sequence>
<dbReference type="eggNOG" id="COG1250">
    <property type="taxonomic scope" value="Bacteria"/>
</dbReference>
<dbReference type="RefSeq" id="WP_011700378.1">
    <property type="nucleotide sequence ID" value="NC_008554.1"/>
</dbReference>
<evidence type="ECO:0000259" key="4">
    <source>
        <dbReference type="Pfam" id="PF02737"/>
    </source>
</evidence>
<proteinExistence type="predicted"/>
<evidence type="ECO:0000256" key="1">
    <source>
        <dbReference type="ARBA" id="ARBA00023002"/>
    </source>
</evidence>
<gene>
    <name evidence="5" type="ordered locus">Sfum_3583</name>
</gene>
<dbReference type="OrthoDB" id="9771883at2"/>
<evidence type="ECO:0000313" key="5">
    <source>
        <dbReference type="EMBL" id="ABK19253.1"/>
    </source>
</evidence>
<keyword evidence="6" id="KW-1185">Reference proteome</keyword>
<dbReference type="InterPro" id="IPR008927">
    <property type="entry name" value="6-PGluconate_DH-like_C_sf"/>
</dbReference>
<dbReference type="Gene3D" id="1.10.1040.10">
    <property type="entry name" value="N-(1-d-carboxylethyl)-l-norvaline Dehydrogenase, domain 2"/>
    <property type="match status" value="1"/>
</dbReference>
<dbReference type="InterPro" id="IPR006176">
    <property type="entry name" value="3-OHacyl-CoA_DH_NAD-bd"/>
</dbReference>
<reference evidence="5 6" key="1">
    <citation type="submission" date="2006-10" db="EMBL/GenBank/DDBJ databases">
        <title>Complete sequence of Syntrophobacter fumaroxidans MPOB.</title>
        <authorList>
            <consortium name="US DOE Joint Genome Institute"/>
            <person name="Copeland A."/>
            <person name="Lucas S."/>
            <person name="Lapidus A."/>
            <person name="Barry K."/>
            <person name="Detter J.C."/>
            <person name="Glavina del Rio T."/>
            <person name="Hammon N."/>
            <person name="Israni S."/>
            <person name="Pitluck S."/>
            <person name="Goltsman E.G."/>
            <person name="Martinez M."/>
            <person name="Schmutz J."/>
            <person name="Larimer F."/>
            <person name="Land M."/>
            <person name="Hauser L."/>
            <person name="Kyrpides N."/>
            <person name="Kim E."/>
            <person name="Boone D.R."/>
            <person name="Brockman F."/>
            <person name="Culley D."/>
            <person name="Ferry J."/>
            <person name="Gunsalus R."/>
            <person name="McInerney M.J."/>
            <person name="Morrison M."/>
            <person name="Plugge C."/>
            <person name="Rohlin L."/>
            <person name="Scholten J."/>
            <person name="Sieber J."/>
            <person name="Stams A.J.M."/>
            <person name="Worm P."/>
            <person name="Henstra A.M."/>
            <person name="Richardson P."/>
        </authorList>
    </citation>
    <scope>NUCLEOTIDE SEQUENCE [LARGE SCALE GENOMIC DNA]</scope>
    <source>
        <strain evidence="6">DSM 10017 / MPOB</strain>
    </source>
</reference>